<dbReference type="Gene3D" id="3.10.450.70">
    <property type="entry name" value="Disulphide bond isomerase, DsbC/G, N-terminal"/>
    <property type="match status" value="1"/>
</dbReference>
<evidence type="ECO:0000313" key="10">
    <source>
        <dbReference type="EMBL" id="SFN91041.1"/>
    </source>
</evidence>
<reference evidence="11" key="1">
    <citation type="submission" date="2016-10" db="EMBL/GenBank/DDBJ databases">
        <authorList>
            <person name="Varghese N."/>
            <person name="Submissions S."/>
        </authorList>
    </citation>
    <scope>NUCLEOTIDE SEQUENCE [LARGE SCALE GENOMIC DNA]</scope>
    <source>
        <strain evidence="11">DSM 16522</strain>
    </source>
</reference>
<dbReference type="PANTHER" id="PTHR35272:SF3">
    <property type="entry name" value="THIOL:DISULFIDE INTERCHANGE PROTEIN DSBC"/>
    <property type="match status" value="1"/>
</dbReference>
<keyword evidence="3 7" id="KW-0732">Signal</keyword>
<name>A0A1I5CWN7_9GAMM</name>
<organism evidence="10 11">
    <name type="scientific">Xenorhabdus japonica</name>
    <dbReference type="NCBI Taxonomy" id="53341"/>
    <lineage>
        <taxon>Bacteria</taxon>
        <taxon>Pseudomonadati</taxon>
        <taxon>Pseudomonadota</taxon>
        <taxon>Gammaproteobacteria</taxon>
        <taxon>Enterobacterales</taxon>
        <taxon>Morganellaceae</taxon>
        <taxon>Xenorhabdus</taxon>
    </lineage>
</organism>
<comment type="function">
    <text evidence="7">Required for disulfide bond formation in some periplasmic proteins. Acts by transferring its disulfide bond to other proteins and is reduced in the process.</text>
</comment>
<dbReference type="Proteomes" id="UP000199011">
    <property type="component" value="Unassembled WGS sequence"/>
</dbReference>
<keyword evidence="4 7" id="KW-0574">Periplasm</keyword>
<feature type="domain" description="Thioredoxin-like fold" evidence="9">
    <location>
        <begin position="104"/>
        <end position="228"/>
    </location>
</feature>
<dbReference type="PANTHER" id="PTHR35272">
    <property type="entry name" value="THIOL:DISULFIDE INTERCHANGE PROTEIN DSBC-RELATED"/>
    <property type="match status" value="1"/>
</dbReference>
<dbReference type="InterPro" id="IPR009094">
    <property type="entry name" value="DiS-bond_isomerase_DsbC/G_N_sf"/>
</dbReference>
<dbReference type="RefSeq" id="WP_092519950.1">
    <property type="nucleotide sequence ID" value="NZ_CAWRAH010000065.1"/>
</dbReference>
<evidence type="ECO:0000256" key="3">
    <source>
        <dbReference type="ARBA" id="ARBA00022729"/>
    </source>
</evidence>
<evidence type="ECO:0000256" key="5">
    <source>
        <dbReference type="ARBA" id="ARBA00023157"/>
    </source>
</evidence>
<proteinExistence type="inferred from homology"/>
<evidence type="ECO:0000259" key="9">
    <source>
        <dbReference type="Pfam" id="PF13098"/>
    </source>
</evidence>
<evidence type="ECO:0000256" key="6">
    <source>
        <dbReference type="ARBA" id="ARBA00023284"/>
    </source>
</evidence>
<gene>
    <name evidence="10" type="ORF">SAMN05421579_1315</name>
</gene>
<comment type="similarity">
    <text evidence="2 7">Belongs to the thioredoxin family. DsbC subfamily.</text>
</comment>
<dbReference type="AlphaFoldDB" id="A0A1I5CWN7"/>
<evidence type="ECO:0000313" key="11">
    <source>
        <dbReference type="Proteomes" id="UP000199011"/>
    </source>
</evidence>
<dbReference type="InterPro" id="IPR012336">
    <property type="entry name" value="Thioredoxin-like_fold"/>
</dbReference>
<dbReference type="PROSITE" id="PS00194">
    <property type="entry name" value="THIOREDOXIN_1"/>
    <property type="match status" value="1"/>
</dbReference>
<dbReference type="SUPFAM" id="SSF52833">
    <property type="entry name" value="Thioredoxin-like"/>
    <property type="match status" value="1"/>
</dbReference>
<dbReference type="NCBIfam" id="NF008129">
    <property type="entry name" value="PRK10877.1"/>
    <property type="match status" value="1"/>
</dbReference>
<dbReference type="STRING" id="53341.SAMN05421579_1315"/>
<dbReference type="SUPFAM" id="SSF54423">
    <property type="entry name" value="DsbC/DsbG N-terminal domain-like"/>
    <property type="match status" value="1"/>
</dbReference>
<evidence type="ECO:0000259" key="8">
    <source>
        <dbReference type="Pfam" id="PF10411"/>
    </source>
</evidence>
<evidence type="ECO:0000256" key="4">
    <source>
        <dbReference type="ARBA" id="ARBA00022764"/>
    </source>
</evidence>
<sequence>MKKITFCLSLLLTAVASNAFASESAINKSLSKWKITAESITPSQFPGVSAILTESGVIYMSNDGKYTLTGQLYDMSGKILKNIGDQILVKKLESFKNQMIIYKAPKEKYVVTVFTDITCGYCQKLHEDMKEYNDLGITIRYLAFPRHGEHHQSAKDMQSIWCSATPKKSLDAVFKGEKVSPIKECKIDIMKQYQLGHQFGVQGTPAIILKDGYVLRGYLAPKDLLDVLKKHSN</sequence>
<evidence type="ECO:0000256" key="2">
    <source>
        <dbReference type="ARBA" id="ARBA00009813"/>
    </source>
</evidence>
<dbReference type="InterPro" id="IPR018950">
    <property type="entry name" value="DiS-bond_isomerase_DsbC/G_N"/>
</dbReference>
<dbReference type="Pfam" id="PF13098">
    <property type="entry name" value="Thioredoxin_2"/>
    <property type="match status" value="1"/>
</dbReference>
<keyword evidence="11" id="KW-1185">Reference proteome</keyword>
<feature type="signal peptide" evidence="7">
    <location>
        <begin position="1"/>
        <end position="21"/>
    </location>
</feature>
<dbReference type="InterPro" id="IPR051470">
    <property type="entry name" value="Thiol:disulfide_interchange"/>
</dbReference>
<evidence type="ECO:0000256" key="1">
    <source>
        <dbReference type="ARBA" id="ARBA00004418"/>
    </source>
</evidence>
<evidence type="ECO:0000256" key="7">
    <source>
        <dbReference type="RuleBase" id="RU364038"/>
    </source>
</evidence>
<accession>A0A1I5CWN7</accession>
<dbReference type="OrthoDB" id="12976at2"/>
<comment type="subcellular location">
    <subcellularLocation>
        <location evidence="1 7">Periplasm</location>
    </subcellularLocation>
</comment>
<dbReference type="Pfam" id="PF10411">
    <property type="entry name" value="DsbC_N"/>
    <property type="match status" value="1"/>
</dbReference>
<dbReference type="GO" id="GO:0042597">
    <property type="term" value="C:periplasmic space"/>
    <property type="evidence" value="ECO:0007669"/>
    <property type="project" value="UniProtKB-SubCell"/>
</dbReference>
<feature type="chain" id="PRO_5011330668" description="Thiol:disulfide interchange protein" evidence="7">
    <location>
        <begin position="22"/>
        <end position="233"/>
    </location>
</feature>
<keyword evidence="6 7" id="KW-0676">Redox-active center</keyword>
<dbReference type="Gene3D" id="3.40.30.10">
    <property type="entry name" value="Glutaredoxin"/>
    <property type="match status" value="1"/>
</dbReference>
<dbReference type="InterPro" id="IPR033954">
    <property type="entry name" value="DiS-bond_Isoase_DsbC/G"/>
</dbReference>
<keyword evidence="5" id="KW-1015">Disulfide bond</keyword>
<dbReference type="EMBL" id="FOVO01000031">
    <property type="protein sequence ID" value="SFN91041.1"/>
    <property type="molecule type" value="Genomic_DNA"/>
</dbReference>
<feature type="domain" description="Disulphide bond isomerase DsbC/G N-terminal" evidence="8">
    <location>
        <begin position="18"/>
        <end position="78"/>
    </location>
</feature>
<dbReference type="CDD" id="cd03020">
    <property type="entry name" value="DsbA_DsbC_DsbG"/>
    <property type="match status" value="1"/>
</dbReference>
<dbReference type="InterPro" id="IPR036249">
    <property type="entry name" value="Thioredoxin-like_sf"/>
</dbReference>
<dbReference type="InterPro" id="IPR017937">
    <property type="entry name" value="Thioredoxin_CS"/>
</dbReference>
<protein>
    <recommendedName>
        <fullName evidence="7">Thiol:disulfide interchange protein</fullName>
    </recommendedName>
</protein>